<dbReference type="EMBL" id="JAHLJV010000003">
    <property type="protein sequence ID" value="KAK1599146.1"/>
    <property type="molecule type" value="Genomic_DNA"/>
</dbReference>
<reference evidence="1" key="1">
    <citation type="submission" date="2021-06" db="EMBL/GenBank/DDBJ databases">
        <title>Comparative genomics, transcriptomics and evolutionary studies reveal genomic signatures of adaptation to plant cell wall in hemibiotrophic fungi.</title>
        <authorList>
            <consortium name="DOE Joint Genome Institute"/>
            <person name="Baroncelli R."/>
            <person name="Diaz J.F."/>
            <person name="Benocci T."/>
            <person name="Peng M."/>
            <person name="Battaglia E."/>
            <person name="Haridas S."/>
            <person name="Andreopoulos W."/>
            <person name="Labutti K."/>
            <person name="Pangilinan J."/>
            <person name="Floch G.L."/>
            <person name="Makela M.R."/>
            <person name="Henrissat B."/>
            <person name="Grigoriev I.V."/>
            <person name="Crouch J.A."/>
            <person name="De Vries R.P."/>
            <person name="Sukno S.A."/>
            <person name="Thon M.R."/>
        </authorList>
    </citation>
    <scope>NUCLEOTIDE SEQUENCE</scope>
    <source>
        <strain evidence="1">CBS 125086</strain>
    </source>
</reference>
<accession>A0AAD8QAS1</accession>
<sequence length="65" mass="7055">MSPCWFLARPLLQPADLIRLGGPSVSNMLCFSISLTIVTSPSSLIPRPFILTSGIHPARPAPLWL</sequence>
<proteinExistence type="predicted"/>
<dbReference type="Proteomes" id="UP001230504">
    <property type="component" value="Unassembled WGS sequence"/>
</dbReference>
<protein>
    <submittedName>
        <fullName evidence="1">Uncharacterized protein</fullName>
    </submittedName>
</protein>
<dbReference type="AlphaFoldDB" id="A0AAD8QAS1"/>
<evidence type="ECO:0000313" key="2">
    <source>
        <dbReference type="Proteomes" id="UP001230504"/>
    </source>
</evidence>
<dbReference type="GeneID" id="85440891"/>
<organism evidence="1 2">
    <name type="scientific">Colletotrichum navitas</name>
    <dbReference type="NCBI Taxonomy" id="681940"/>
    <lineage>
        <taxon>Eukaryota</taxon>
        <taxon>Fungi</taxon>
        <taxon>Dikarya</taxon>
        <taxon>Ascomycota</taxon>
        <taxon>Pezizomycotina</taxon>
        <taxon>Sordariomycetes</taxon>
        <taxon>Hypocreomycetidae</taxon>
        <taxon>Glomerellales</taxon>
        <taxon>Glomerellaceae</taxon>
        <taxon>Colletotrichum</taxon>
        <taxon>Colletotrichum graminicola species complex</taxon>
    </lineage>
</organism>
<dbReference type="RefSeq" id="XP_060419808.1">
    <property type="nucleotide sequence ID" value="XM_060556651.1"/>
</dbReference>
<evidence type="ECO:0000313" key="1">
    <source>
        <dbReference type="EMBL" id="KAK1599146.1"/>
    </source>
</evidence>
<keyword evidence="2" id="KW-1185">Reference proteome</keyword>
<gene>
    <name evidence="1" type="ORF">LY79DRAFT_537102</name>
</gene>
<comment type="caution">
    <text evidence="1">The sequence shown here is derived from an EMBL/GenBank/DDBJ whole genome shotgun (WGS) entry which is preliminary data.</text>
</comment>
<name>A0AAD8QAS1_9PEZI</name>